<sequence length="50" mass="5679">MYKVIGKGSSFYFTSVGDYILEKANLSGNEQIVYVHLKNILHRLISVFKG</sequence>
<dbReference type="Proteomes" id="UP000184310">
    <property type="component" value="Unassembled WGS sequence"/>
</dbReference>
<proteinExistence type="predicted"/>
<keyword evidence="2" id="KW-1185">Reference proteome</keyword>
<gene>
    <name evidence="1" type="ORF">SAMN02745163_02328</name>
</gene>
<reference evidence="1 2" key="1">
    <citation type="submission" date="2016-11" db="EMBL/GenBank/DDBJ databases">
        <authorList>
            <person name="Jaros S."/>
            <person name="Januszkiewicz K."/>
            <person name="Wedrychowicz H."/>
        </authorList>
    </citation>
    <scope>NUCLEOTIDE SEQUENCE [LARGE SCALE GENOMIC DNA]</scope>
    <source>
        <strain evidence="1 2">DSM 21758</strain>
    </source>
</reference>
<dbReference type="RefSeq" id="WP_159433237.1">
    <property type="nucleotide sequence ID" value="NZ_FQZB01000009.1"/>
</dbReference>
<organism evidence="1 2">
    <name type="scientific">Clostridium cavendishii DSM 21758</name>
    <dbReference type="NCBI Taxonomy" id="1121302"/>
    <lineage>
        <taxon>Bacteria</taxon>
        <taxon>Bacillati</taxon>
        <taxon>Bacillota</taxon>
        <taxon>Clostridia</taxon>
        <taxon>Eubacteriales</taxon>
        <taxon>Clostridiaceae</taxon>
        <taxon>Clostridium</taxon>
    </lineage>
</organism>
<name>A0A1M6KXP5_9CLOT</name>
<evidence type="ECO:0000313" key="2">
    <source>
        <dbReference type="Proteomes" id="UP000184310"/>
    </source>
</evidence>
<dbReference type="AlphaFoldDB" id="A0A1M6KXP5"/>
<evidence type="ECO:0000313" key="1">
    <source>
        <dbReference type="EMBL" id="SHJ63727.1"/>
    </source>
</evidence>
<protein>
    <submittedName>
        <fullName evidence="1">Uncharacterized protein</fullName>
    </submittedName>
</protein>
<accession>A0A1M6KXP5</accession>
<dbReference type="EMBL" id="FQZB01000009">
    <property type="protein sequence ID" value="SHJ63727.1"/>
    <property type="molecule type" value="Genomic_DNA"/>
</dbReference>